<keyword evidence="2" id="KW-1185">Reference proteome</keyword>
<evidence type="ECO:0008006" key="3">
    <source>
        <dbReference type="Google" id="ProtNLM"/>
    </source>
</evidence>
<protein>
    <recommendedName>
        <fullName evidence="3">SpoIIAA-like protein</fullName>
    </recommendedName>
</protein>
<dbReference type="AlphaFoldDB" id="A0A2T5YP74"/>
<comment type="caution">
    <text evidence="1">The sequence shown here is derived from an EMBL/GenBank/DDBJ whole genome shotgun (WGS) entry which is preliminary data.</text>
</comment>
<evidence type="ECO:0000313" key="2">
    <source>
        <dbReference type="Proteomes" id="UP000244225"/>
    </source>
</evidence>
<name>A0A2T5YP74_9BACT</name>
<gene>
    <name evidence="1" type="ORF">C8N40_10292</name>
</gene>
<accession>A0A2T5YP74</accession>
<reference evidence="1 2" key="1">
    <citation type="submission" date="2018-04" db="EMBL/GenBank/DDBJ databases">
        <title>Genomic Encyclopedia of Archaeal and Bacterial Type Strains, Phase II (KMG-II): from individual species to whole genera.</title>
        <authorList>
            <person name="Goeker M."/>
        </authorList>
    </citation>
    <scope>NUCLEOTIDE SEQUENCE [LARGE SCALE GENOMIC DNA]</scope>
    <source>
        <strain evidence="1 2">DSM 100162</strain>
    </source>
</reference>
<dbReference type="EMBL" id="QBKI01000002">
    <property type="protein sequence ID" value="PTX21123.1"/>
    <property type="molecule type" value="Genomic_DNA"/>
</dbReference>
<dbReference type="RefSeq" id="WP_108210531.1">
    <property type="nucleotide sequence ID" value="NZ_QBKI01000002.1"/>
</dbReference>
<organism evidence="1 2">
    <name type="scientific">Pontibacter mucosus</name>
    <dbReference type="NCBI Taxonomy" id="1649266"/>
    <lineage>
        <taxon>Bacteria</taxon>
        <taxon>Pseudomonadati</taxon>
        <taxon>Bacteroidota</taxon>
        <taxon>Cytophagia</taxon>
        <taxon>Cytophagales</taxon>
        <taxon>Hymenobacteraceae</taxon>
        <taxon>Pontibacter</taxon>
    </lineage>
</organism>
<evidence type="ECO:0000313" key="1">
    <source>
        <dbReference type="EMBL" id="PTX21123.1"/>
    </source>
</evidence>
<dbReference type="Proteomes" id="UP000244225">
    <property type="component" value="Unassembled WGS sequence"/>
</dbReference>
<dbReference type="OrthoDB" id="851693at2"/>
<proteinExistence type="predicted"/>
<sequence>MGTTESSGVSAKEVLRNDFVVVRYAVADALLLIDWNRQIEPEERQAAFLWCIQFSVDEQVKNWLINDEEIFIITSEEREWVSHTFTRLAAEAGIRKVAVYVPEYFYSHLLTLTGFTQDAQQIYEQLGVTEHEVFTDYDMALTWLRTSPQV</sequence>